<feature type="compositionally biased region" description="Acidic residues" evidence="1">
    <location>
        <begin position="39"/>
        <end position="49"/>
    </location>
</feature>
<feature type="compositionally biased region" description="Polar residues" evidence="1">
    <location>
        <begin position="50"/>
        <end position="65"/>
    </location>
</feature>
<dbReference type="RefSeq" id="WP_232178414.1">
    <property type="nucleotide sequence ID" value="NZ_JAJPWV010000004.1"/>
</dbReference>
<name>A0ABS8U766_9SPHI</name>
<evidence type="ECO:0000313" key="3">
    <source>
        <dbReference type="Proteomes" id="UP001199919"/>
    </source>
</evidence>
<protein>
    <recommendedName>
        <fullName evidence="4">DNA primase</fullName>
    </recommendedName>
</protein>
<reference evidence="2 3" key="1">
    <citation type="submission" date="2021-12" db="EMBL/GenBank/DDBJ databases">
        <title>Mucilaginibacter roseus genome.</title>
        <authorList>
            <person name="Ferreira J.R."/>
            <person name="Newman J.D."/>
        </authorList>
    </citation>
    <scope>NUCLEOTIDE SEQUENCE [LARGE SCALE GENOMIC DNA]</scope>
    <source>
        <strain evidence="2 3">LMG 28454</strain>
    </source>
</reference>
<evidence type="ECO:0000313" key="2">
    <source>
        <dbReference type="EMBL" id="MCD8741918.1"/>
    </source>
</evidence>
<sequence>MIEPEDELQPEDQLQQDDQLSQNDEQSSQQDIHSNGFDDTVEDIGEIDETSNAQQAYDASESSYTLDFGDDTDQDED</sequence>
<evidence type="ECO:0008006" key="4">
    <source>
        <dbReference type="Google" id="ProtNLM"/>
    </source>
</evidence>
<feature type="region of interest" description="Disordered" evidence="1">
    <location>
        <begin position="1"/>
        <end position="77"/>
    </location>
</feature>
<organism evidence="2 3">
    <name type="scientific">Mucilaginibacter roseus</name>
    <dbReference type="NCBI Taxonomy" id="1528868"/>
    <lineage>
        <taxon>Bacteria</taxon>
        <taxon>Pseudomonadati</taxon>
        <taxon>Bacteroidota</taxon>
        <taxon>Sphingobacteriia</taxon>
        <taxon>Sphingobacteriales</taxon>
        <taxon>Sphingobacteriaceae</taxon>
        <taxon>Mucilaginibacter</taxon>
    </lineage>
</organism>
<accession>A0ABS8U766</accession>
<feature type="compositionally biased region" description="Acidic residues" evidence="1">
    <location>
        <begin position="1"/>
        <end position="10"/>
    </location>
</feature>
<comment type="caution">
    <text evidence="2">The sequence shown here is derived from an EMBL/GenBank/DDBJ whole genome shotgun (WGS) entry which is preliminary data.</text>
</comment>
<gene>
    <name evidence="2" type="ORF">LT679_14985</name>
</gene>
<dbReference type="Proteomes" id="UP001199919">
    <property type="component" value="Unassembled WGS sequence"/>
</dbReference>
<proteinExistence type="predicted"/>
<dbReference type="EMBL" id="JAJPWV010000004">
    <property type="protein sequence ID" value="MCD8741918.1"/>
    <property type="molecule type" value="Genomic_DNA"/>
</dbReference>
<feature type="compositionally biased region" description="Acidic residues" evidence="1">
    <location>
        <begin position="68"/>
        <end position="77"/>
    </location>
</feature>
<feature type="compositionally biased region" description="Low complexity" evidence="1">
    <location>
        <begin position="11"/>
        <end position="31"/>
    </location>
</feature>
<keyword evidence="3" id="KW-1185">Reference proteome</keyword>
<evidence type="ECO:0000256" key="1">
    <source>
        <dbReference type="SAM" id="MobiDB-lite"/>
    </source>
</evidence>